<protein>
    <submittedName>
        <fullName evidence="1">Dual specificity phosphatase, catalytic domain</fullName>
    </submittedName>
</protein>
<dbReference type="OrthoDB" id="278239at2"/>
<dbReference type="InterPro" id="IPR029021">
    <property type="entry name" value="Prot-tyrosine_phosphatase-like"/>
</dbReference>
<dbReference type="Pfam" id="PF22785">
    <property type="entry name" value="Tc-R-P"/>
    <property type="match status" value="1"/>
</dbReference>
<dbReference type="CDD" id="cd14498">
    <property type="entry name" value="DSP"/>
    <property type="match status" value="1"/>
</dbReference>
<evidence type="ECO:0000313" key="1">
    <source>
        <dbReference type="EMBL" id="QDT53236.1"/>
    </source>
</evidence>
<organism evidence="1 2">
    <name type="scientific">Caulifigura coniformis</name>
    <dbReference type="NCBI Taxonomy" id="2527983"/>
    <lineage>
        <taxon>Bacteria</taxon>
        <taxon>Pseudomonadati</taxon>
        <taxon>Planctomycetota</taxon>
        <taxon>Planctomycetia</taxon>
        <taxon>Planctomycetales</taxon>
        <taxon>Planctomycetaceae</taxon>
        <taxon>Caulifigura</taxon>
    </lineage>
</organism>
<proteinExistence type="predicted"/>
<evidence type="ECO:0000313" key="2">
    <source>
        <dbReference type="Proteomes" id="UP000315700"/>
    </source>
</evidence>
<gene>
    <name evidence="1" type="ORF">Pan44_12520</name>
</gene>
<sequence length="107" mass="11469">MRPIIEGLVWVGNARDARSLPQLHHAGIRVVVDLAIDEPAAQLSRDLAYCRFPLMDGAEQSDSMLFLAVATVQECLKGGVPTLVACSGGMSRSPAVVAVAIARWIRD</sequence>
<dbReference type="SUPFAM" id="SSF52799">
    <property type="entry name" value="(Phosphotyrosine protein) phosphatases II"/>
    <property type="match status" value="1"/>
</dbReference>
<dbReference type="Proteomes" id="UP000315700">
    <property type="component" value="Chromosome"/>
</dbReference>
<dbReference type="InParanoid" id="A0A517SAW9"/>
<accession>A0A517SAW9</accession>
<dbReference type="RefSeq" id="WP_145028281.1">
    <property type="nucleotide sequence ID" value="NZ_CP036271.1"/>
</dbReference>
<keyword evidence="2" id="KW-1185">Reference proteome</keyword>
<dbReference type="Gene3D" id="3.90.190.10">
    <property type="entry name" value="Protein tyrosine phosphatase superfamily"/>
    <property type="match status" value="1"/>
</dbReference>
<dbReference type="AlphaFoldDB" id="A0A517SAW9"/>
<dbReference type="KEGG" id="ccos:Pan44_12520"/>
<name>A0A517SAW9_9PLAN</name>
<reference evidence="1 2" key="1">
    <citation type="submission" date="2019-02" db="EMBL/GenBank/DDBJ databases">
        <title>Deep-cultivation of Planctomycetes and their phenomic and genomic characterization uncovers novel biology.</title>
        <authorList>
            <person name="Wiegand S."/>
            <person name="Jogler M."/>
            <person name="Boedeker C."/>
            <person name="Pinto D."/>
            <person name="Vollmers J."/>
            <person name="Rivas-Marin E."/>
            <person name="Kohn T."/>
            <person name="Peeters S.H."/>
            <person name="Heuer A."/>
            <person name="Rast P."/>
            <person name="Oberbeckmann S."/>
            <person name="Bunk B."/>
            <person name="Jeske O."/>
            <person name="Meyerdierks A."/>
            <person name="Storesund J.E."/>
            <person name="Kallscheuer N."/>
            <person name="Luecker S."/>
            <person name="Lage O.M."/>
            <person name="Pohl T."/>
            <person name="Merkel B.J."/>
            <person name="Hornburger P."/>
            <person name="Mueller R.-W."/>
            <person name="Bruemmer F."/>
            <person name="Labrenz M."/>
            <person name="Spormann A.M."/>
            <person name="Op den Camp H."/>
            <person name="Overmann J."/>
            <person name="Amann R."/>
            <person name="Jetten M.S.M."/>
            <person name="Mascher T."/>
            <person name="Medema M.H."/>
            <person name="Devos D.P."/>
            <person name="Kaster A.-K."/>
            <person name="Ovreas L."/>
            <person name="Rohde M."/>
            <person name="Galperin M.Y."/>
            <person name="Jogler C."/>
        </authorList>
    </citation>
    <scope>NUCLEOTIDE SEQUENCE [LARGE SCALE GENOMIC DNA]</scope>
    <source>
        <strain evidence="1 2">Pan44</strain>
    </source>
</reference>
<dbReference type="EMBL" id="CP036271">
    <property type="protein sequence ID" value="QDT53236.1"/>
    <property type="molecule type" value="Genomic_DNA"/>
</dbReference>